<feature type="non-terminal residue" evidence="2">
    <location>
        <position position="1"/>
    </location>
</feature>
<gene>
    <name evidence="2" type="ORF">ILEXP_LOCUS58411</name>
</gene>
<proteinExistence type="predicted"/>
<accession>A0ABC8V390</accession>
<keyword evidence="3" id="KW-1185">Reference proteome</keyword>
<evidence type="ECO:0000313" key="2">
    <source>
        <dbReference type="EMBL" id="CAK9187821.1"/>
    </source>
</evidence>
<dbReference type="AlphaFoldDB" id="A0ABC8V390"/>
<dbReference type="Proteomes" id="UP001642360">
    <property type="component" value="Unassembled WGS sequence"/>
</dbReference>
<evidence type="ECO:0000256" key="1">
    <source>
        <dbReference type="SAM" id="MobiDB-lite"/>
    </source>
</evidence>
<dbReference type="EMBL" id="CAUOFW020010152">
    <property type="protein sequence ID" value="CAK9187821.1"/>
    <property type="molecule type" value="Genomic_DNA"/>
</dbReference>
<comment type="caution">
    <text evidence="2">The sequence shown here is derived from an EMBL/GenBank/DDBJ whole genome shotgun (WGS) entry which is preliminary data.</text>
</comment>
<reference evidence="2 3" key="1">
    <citation type="submission" date="2024-02" db="EMBL/GenBank/DDBJ databases">
        <authorList>
            <person name="Vignale AGUSTIN F."/>
            <person name="Sosa J E."/>
            <person name="Modenutti C."/>
        </authorList>
    </citation>
    <scope>NUCLEOTIDE SEQUENCE [LARGE SCALE GENOMIC DNA]</scope>
</reference>
<protein>
    <submittedName>
        <fullName evidence="2">Uncharacterized protein</fullName>
    </submittedName>
</protein>
<feature type="region of interest" description="Disordered" evidence="1">
    <location>
        <begin position="57"/>
        <end position="110"/>
    </location>
</feature>
<organism evidence="2 3">
    <name type="scientific">Ilex paraguariensis</name>
    <name type="common">yerba mate</name>
    <dbReference type="NCBI Taxonomy" id="185542"/>
    <lineage>
        <taxon>Eukaryota</taxon>
        <taxon>Viridiplantae</taxon>
        <taxon>Streptophyta</taxon>
        <taxon>Embryophyta</taxon>
        <taxon>Tracheophyta</taxon>
        <taxon>Spermatophyta</taxon>
        <taxon>Magnoliopsida</taxon>
        <taxon>eudicotyledons</taxon>
        <taxon>Gunneridae</taxon>
        <taxon>Pentapetalae</taxon>
        <taxon>asterids</taxon>
        <taxon>campanulids</taxon>
        <taxon>Aquifoliales</taxon>
        <taxon>Aquifoliaceae</taxon>
        <taxon>Ilex</taxon>
    </lineage>
</organism>
<sequence>GRKIFTQHSKANDDVLAERRQSVQLDCFGQSAGSNLHLVSVVEESLLELHHVVNEDEEESDCGMQEKIRRGRGRGQSELDGFDEELMGSLALENGLDEKNDKRQHHRSRD</sequence>
<name>A0ABC8V390_9AQUA</name>
<evidence type="ECO:0000313" key="3">
    <source>
        <dbReference type="Proteomes" id="UP001642360"/>
    </source>
</evidence>